<organism evidence="2 3">
    <name type="scientific">Actinoplanes derwentensis</name>
    <dbReference type="NCBI Taxonomy" id="113562"/>
    <lineage>
        <taxon>Bacteria</taxon>
        <taxon>Bacillati</taxon>
        <taxon>Actinomycetota</taxon>
        <taxon>Actinomycetes</taxon>
        <taxon>Micromonosporales</taxon>
        <taxon>Micromonosporaceae</taxon>
        <taxon>Actinoplanes</taxon>
    </lineage>
</organism>
<evidence type="ECO:0000313" key="3">
    <source>
        <dbReference type="Proteomes" id="UP000198688"/>
    </source>
</evidence>
<dbReference type="STRING" id="113562.SAMN04489716_3116"/>
<evidence type="ECO:0000256" key="1">
    <source>
        <dbReference type="SAM" id="MobiDB-lite"/>
    </source>
</evidence>
<protein>
    <submittedName>
        <fullName evidence="2">HEAT repeat-containing protein</fullName>
    </submittedName>
</protein>
<proteinExistence type="predicted"/>
<dbReference type="Pfam" id="PF13646">
    <property type="entry name" value="HEAT_2"/>
    <property type="match status" value="2"/>
</dbReference>
<dbReference type="Proteomes" id="UP000198688">
    <property type="component" value="Chromosome I"/>
</dbReference>
<sequence>MTPVSGPVREAIQRGDLDWLTSHLGVEDYPPAVLKLLLRHEDPRLRHWGLNRLDARPLASLADLLPQTLDGPPETSLLLARLHQRLWSHVSPRRRPQWRTADLPPRVQIAWLRAEIVNHPETVHRETVGELLHQAAAGITTADTNRPGALIRELITSGNPILHDTALRLTREALHDALLAPARAREHLLQLLDSPNPDVAVSALRELTEPWSTATPLPRQRLHRFLTAGPRAHAHRPESAGPNGPAGIEAVISAAARHGHGDLLWEIVADEVTPPRARQEAMRALGDLAGREDIPRITGFASTDPLLFGGSAVAGLRAMHRRGLFPSGDDAAAIVDLALADHRISADETAAILFTCRHEAFHALVAEDADGVGWPRRLALLVGLARQGSGDLAIGDVITRLLPAASRPEPFLAAIRALRHQGAEEAVLGALPRAPEAALDALEAIGGQRTVDVLAEGLGLDDPAAGEMVAHLRSVRHRALELVWHLADDPERRRLILGRLDPHDLPGRIVADLGAADPRELALLSAGIDAEKPVQSLLTLARNGDAGTLPVVADVLLRIVADLANGEPAGGDAWAGGEPVVPREVVDALRALGVRLHDRGKLRPFVLREAGTAVEAGHALVATIALDLIDREDLTAKELAVLLGLLREVPYPGTHARVHRLLRHRDRHVRKHVIALLAAESTGGDAEALSASLIRSTTARDAQTVRQALLALGEIGAPWAAPAIAAGLDHPAMNVKKTAAEVLIRAGAPAAVPKMLFWLGHHDNPGLRASLVQALRTILGDAFPATVLAAAEQADHDRRRDLLLGGLDRLLSARAVDALAQQGSPVANSLLTLVATQRIHLGSGTVADLSAQFTAHNITAPADHTAASRTSDDLTVLELGGWDTETACRILNRQPEQLNAQQLARLRPMLADWLRLAAAEPSAYRFVLRFCPEPWSADEITTFARATGTLIAGLCEANLLPILEAVAPTLNAVQTLDIAARIRALPTTAAGYRSPLPLLRRCGAVLTRADVERALAAARLGPDPWLAESAVLRDAFTPFTTTSAAPKPTAGATRGVDKGASRDARETGAEAWRLGLETASRAPETFAAFRARDGHAVPARVRLSTLAEVFPAADPMVREEILDWMEILQPIDAPAWNLTESAERPTSLPRTPQDGDLDQPRSAAQCDRLLADLGAPDTIRRNVAAEALRDWPEPEIRQAVLSAVVRGQADVWITKDLARELTFLDESELRAGSPARIAGMAKTLDAADLHRLLPLLLEWWEHDDSASAEQALRRLPADTLAESLRSRLDAGSWGFLDLLVNRPLVRTVALTETCRRLRADGRGDLADSLVLTDGSLRRTQAAGGESTALAALRERPEPTANPAGPSRDALFALIRTGHGDQVRRALTQLAEAHEDRHHKPDPELEDLFAELLRHPESRVRAHAHRLGRRLLDRAVYLRHTTVLLDDAEPDVVRAAISTLGHAGYEPSIPAIVGLLTHAHVAVRRAATNTLIRFGPATISALRYASGRARPDKRQHYTAVLDRITG</sequence>
<dbReference type="InterPro" id="IPR016024">
    <property type="entry name" value="ARM-type_fold"/>
</dbReference>
<reference evidence="2 3" key="1">
    <citation type="submission" date="2016-10" db="EMBL/GenBank/DDBJ databases">
        <authorList>
            <person name="de Groot N.N."/>
        </authorList>
    </citation>
    <scope>NUCLEOTIDE SEQUENCE [LARGE SCALE GENOMIC DNA]</scope>
    <source>
        <strain evidence="2 3">DSM 43941</strain>
    </source>
</reference>
<accession>A0A1H1Z360</accession>
<dbReference type="EMBL" id="LT629758">
    <property type="protein sequence ID" value="SDT28088.1"/>
    <property type="molecule type" value="Genomic_DNA"/>
</dbReference>
<gene>
    <name evidence="2" type="ORF">SAMN04489716_3116</name>
</gene>
<dbReference type="InterPro" id="IPR011989">
    <property type="entry name" value="ARM-like"/>
</dbReference>
<evidence type="ECO:0000313" key="2">
    <source>
        <dbReference type="EMBL" id="SDT28088.1"/>
    </source>
</evidence>
<dbReference type="InterPro" id="IPR004155">
    <property type="entry name" value="PBS_lyase_HEAT"/>
</dbReference>
<dbReference type="Gene3D" id="1.25.10.10">
    <property type="entry name" value="Leucine-rich Repeat Variant"/>
    <property type="match status" value="2"/>
</dbReference>
<keyword evidence="3" id="KW-1185">Reference proteome</keyword>
<dbReference type="RefSeq" id="WP_092545299.1">
    <property type="nucleotide sequence ID" value="NZ_BOMJ01000001.1"/>
</dbReference>
<name>A0A1H1Z360_9ACTN</name>
<feature type="region of interest" description="Disordered" evidence="1">
    <location>
        <begin position="1141"/>
        <end position="1160"/>
    </location>
</feature>
<dbReference type="SMART" id="SM00567">
    <property type="entry name" value="EZ_HEAT"/>
    <property type="match status" value="6"/>
</dbReference>
<dbReference type="OrthoDB" id="3272910at2"/>
<feature type="compositionally biased region" description="Low complexity" evidence="1">
    <location>
        <begin position="1042"/>
        <end position="1053"/>
    </location>
</feature>
<feature type="region of interest" description="Disordered" evidence="1">
    <location>
        <begin position="1042"/>
        <end position="1063"/>
    </location>
</feature>
<dbReference type="SUPFAM" id="SSF48371">
    <property type="entry name" value="ARM repeat"/>
    <property type="match status" value="1"/>
</dbReference>